<dbReference type="EnsemblMetazoa" id="Aqu2.1.35362_001">
    <property type="protein sequence ID" value="Aqu2.1.35362_001"/>
    <property type="gene ID" value="Aqu2.1.35362"/>
</dbReference>
<protein>
    <submittedName>
        <fullName evidence="1">Uncharacterized protein</fullName>
    </submittedName>
</protein>
<dbReference type="InParanoid" id="A0A1X7V774"/>
<organism evidence="1">
    <name type="scientific">Amphimedon queenslandica</name>
    <name type="common">Sponge</name>
    <dbReference type="NCBI Taxonomy" id="400682"/>
    <lineage>
        <taxon>Eukaryota</taxon>
        <taxon>Metazoa</taxon>
        <taxon>Porifera</taxon>
        <taxon>Demospongiae</taxon>
        <taxon>Heteroscleromorpha</taxon>
        <taxon>Haplosclerida</taxon>
        <taxon>Niphatidae</taxon>
        <taxon>Amphimedon</taxon>
    </lineage>
</organism>
<accession>A0A1X7V774</accession>
<sequence length="20" mass="2304">DKLQVINDIIDSSRVRGLVY</sequence>
<evidence type="ECO:0000313" key="1">
    <source>
        <dbReference type="EnsemblMetazoa" id="Aqu2.1.35362_001"/>
    </source>
</evidence>
<name>A0A1X7V774_AMPQE</name>
<reference evidence="1" key="1">
    <citation type="submission" date="2017-05" db="UniProtKB">
        <authorList>
            <consortium name="EnsemblMetazoa"/>
        </authorList>
    </citation>
    <scope>IDENTIFICATION</scope>
</reference>
<proteinExistence type="predicted"/>
<dbReference type="AlphaFoldDB" id="A0A1X7V774"/>